<accession>A0A0W8E476</accession>
<organism evidence="2">
    <name type="scientific">hydrocarbon metagenome</name>
    <dbReference type="NCBI Taxonomy" id="938273"/>
    <lineage>
        <taxon>unclassified sequences</taxon>
        <taxon>metagenomes</taxon>
        <taxon>ecological metagenomes</taxon>
    </lineage>
</organism>
<dbReference type="InterPro" id="IPR000330">
    <property type="entry name" value="SNF2_N"/>
</dbReference>
<comment type="caution">
    <text evidence="2">The sequence shown here is derived from an EMBL/GenBank/DDBJ whole genome shotgun (WGS) entry which is preliminary data.</text>
</comment>
<name>A0A0W8E476_9ZZZZ</name>
<protein>
    <recommendedName>
        <fullName evidence="1">Helicase ATP-binding domain-containing protein</fullName>
    </recommendedName>
</protein>
<proteinExistence type="predicted"/>
<feature type="domain" description="Helicase ATP-binding" evidence="1">
    <location>
        <begin position="236"/>
        <end position="519"/>
    </location>
</feature>
<dbReference type="SMART" id="SM00487">
    <property type="entry name" value="DEXDc"/>
    <property type="match status" value="1"/>
</dbReference>
<dbReference type="EMBL" id="LNQE01001892">
    <property type="protein sequence ID" value="KUG03139.1"/>
    <property type="molecule type" value="Genomic_DNA"/>
</dbReference>
<dbReference type="InterPro" id="IPR027417">
    <property type="entry name" value="P-loop_NTPase"/>
</dbReference>
<reference evidence="2" key="1">
    <citation type="journal article" date="2015" name="Proc. Natl. Acad. Sci. U.S.A.">
        <title>Networks of energetic and metabolic interactions define dynamics in microbial communities.</title>
        <authorList>
            <person name="Embree M."/>
            <person name="Liu J.K."/>
            <person name="Al-Bassam M.M."/>
            <person name="Zengler K."/>
        </authorList>
    </citation>
    <scope>NUCLEOTIDE SEQUENCE</scope>
</reference>
<dbReference type="InterPro" id="IPR001650">
    <property type="entry name" value="Helicase_C-like"/>
</dbReference>
<evidence type="ECO:0000259" key="1">
    <source>
        <dbReference type="SMART" id="SM00487"/>
    </source>
</evidence>
<dbReference type="PANTHER" id="PTHR10799">
    <property type="entry name" value="SNF2/RAD54 HELICASE FAMILY"/>
    <property type="match status" value="1"/>
</dbReference>
<dbReference type="Pfam" id="PF00176">
    <property type="entry name" value="SNF2-rel_dom"/>
    <property type="match status" value="1"/>
</dbReference>
<dbReference type="SUPFAM" id="SSF52540">
    <property type="entry name" value="P-loop containing nucleoside triphosphate hydrolases"/>
    <property type="match status" value="2"/>
</dbReference>
<gene>
    <name evidence="2" type="ORF">ASZ90_019479</name>
</gene>
<evidence type="ECO:0000313" key="2">
    <source>
        <dbReference type="EMBL" id="KUG03139.1"/>
    </source>
</evidence>
<sequence>MIYSFYEQDMPETFSDFIVRHNNEIRAISLIGTEIAIKAYRAKFLDSSMARRSLPFYIRAEDQKYPHRIYKPGGTFINSPAQKTEQGYQIFMYSENLIFGLNHEDMITSLYKHLYDLNIPCPTPGEPGYVECMESILGNALEISYFMPCECLGNMPDNTRFYYINQVWLSDFRDNAAEIISRFISDEIETNNILEGVEGIADYIEKFSGEIGEKIGSRVSYLHTPGDYNSEIFDKMGRTLFPQQKDIAVAASKRLVNSSNVLISGQMGVGKTSLGIAVCQYHSNEVPYRAIVTCPGHLVEKWAREINTVLPEAITYTFGNHKTLKPWQEFYAAYRYSPKVPERPEYWILSNEALRGSYITRPGYNLKKKKAYDVELQEHCFIDICTCPKCGEVLDYPQKDENGDEILISLYPADFESHTSINHKCRKCQEVLWQADNNRKGYRKVSIGELVKKRISKNFFAYYICDEAHKYKGSTAQGLAFGGLVAKCKNTIGMTGTLADGYANGLYYLLWRLDPRKFKELGYLHNEESRSKFQMEYGFWQKTIKSKDSTYGKSSKAKNTRTQLKLLPGYTINTFPEWLLEVTTFLKLSDVAPYLPPKNEFVNTIEMDEDLARYYKDIEWELKESIKEGGSQMASIMLHTCMSYPDLANGPDHISVSKPDFNFYLPLPELDQNKLYNKEKELQSIIEAELAQGRKCLVFTTYTNKKDCLPRLEWVASQVPGARVQTLRSTTVNTRKREAYVKAKLNIEGKNVLICHPELVETGLDLLECPTIIWMQTGYIPSTVRQASARSWRIGQDAEVKVIFLCYKDTLQEKCFQLTGSKLNAAGILEGNLTNEGLRSFGDTGDMIDILSLLKDNIVTVNSNDIFNAYKAEVATLINKKVLTIEDTVRLKTLSEILAEQDIDLSQMSRSSRKKLMQQADSQLVLFG</sequence>
<dbReference type="GO" id="GO:0005524">
    <property type="term" value="F:ATP binding"/>
    <property type="evidence" value="ECO:0007669"/>
    <property type="project" value="InterPro"/>
</dbReference>
<dbReference type="Gene3D" id="3.40.50.300">
    <property type="entry name" value="P-loop containing nucleotide triphosphate hydrolases"/>
    <property type="match status" value="2"/>
</dbReference>
<dbReference type="Pfam" id="PF00271">
    <property type="entry name" value="Helicase_C"/>
    <property type="match status" value="1"/>
</dbReference>
<dbReference type="InterPro" id="IPR014001">
    <property type="entry name" value="Helicase_ATP-bd"/>
</dbReference>
<dbReference type="AlphaFoldDB" id="A0A0W8E476"/>